<gene>
    <name evidence="7" type="ORF">A3770_04p28670</name>
</gene>
<keyword evidence="3" id="KW-0808">Transferase</keyword>
<dbReference type="Gene3D" id="1.25.40.10">
    <property type="entry name" value="Tetratricopeptide repeat domain"/>
    <property type="match status" value="1"/>
</dbReference>
<evidence type="ECO:0000256" key="2">
    <source>
        <dbReference type="ARBA" id="ARBA00012483"/>
    </source>
</evidence>
<dbReference type="GO" id="GO:0071218">
    <property type="term" value="P:cellular response to misfolded protein"/>
    <property type="evidence" value="ECO:0007669"/>
    <property type="project" value="TreeGrafter"/>
</dbReference>
<evidence type="ECO:0000259" key="6">
    <source>
        <dbReference type="PROSITE" id="PS51698"/>
    </source>
</evidence>
<dbReference type="GO" id="GO:0045862">
    <property type="term" value="P:positive regulation of proteolysis"/>
    <property type="evidence" value="ECO:0007669"/>
    <property type="project" value="TreeGrafter"/>
</dbReference>
<keyword evidence="8" id="KW-1185">Reference proteome</keyword>
<feature type="domain" description="U-box" evidence="6">
    <location>
        <begin position="202"/>
        <end position="276"/>
    </location>
</feature>
<dbReference type="Gene3D" id="3.30.40.10">
    <property type="entry name" value="Zinc/RING finger domain, C3HC4 (zinc finger)"/>
    <property type="match status" value="1"/>
</dbReference>
<dbReference type="EC" id="2.3.2.27" evidence="2"/>
<dbReference type="AlphaFoldDB" id="A0A5B8MIX5"/>
<dbReference type="STRING" id="1764295.A0A5B8MIX5"/>
<evidence type="ECO:0000256" key="4">
    <source>
        <dbReference type="ARBA" id="ARBA00022737"/>
    </source>
</evidence>
<dbReference type="InterPro" id="IPR011990">
    <property type="entry name" value="TPR-like_helical_dom_sf"/>
</dbReference>
<dbReference type="EMBL" id="CP031037">
    <property type="protein sequence ID" value="QDZ20349.1"/>
    <property type="molecule type" value="Genomic_DNA"/>
</dbReference>
<dbReference type="Proteomes" id="UP000316726">
    <property type="component" value="Chromosome 4"/>
</dbReference>
<keyword evidence="4" id="KW-0677">Repeat</keyword>
<comment type="catalytic activity">
    <reaction evidence="1">
        <text>S-ubiquitinyl-[E2 ubiquitin-conjugating enzyme]-L-cysteine + [acceptor protein]-L-lysine = [E2 ubiquitin-conjugating enzyme]-L-cysteine + N(6)-ubiquitinyl-[acceptor protein]-L-lysine.</text>
        <dbReference type="EC" id="2.3.2.27"/>
    </reaction>
</comment>
<protein>
    <recommendedName>
        <fullName evidence="2">RING-type E3 ubiquitin transferase</fullName>
        <ecNumber evidence="2">2.3.2.27</ecNumber>
    </recommendedName>
</protein>
<dbReference type="GO" id="GO:0005737">
    <property type="term" value="C:cytoplasm"/>
    <property type="evidence" value="ECO:0007669"/>
    <property type="project" value="TreeGrafter"/>
</dbReference>
<evidence type="ECO:0000256" key="3">
    <source>
        <dbReference type="ARBA" id="ARBA00022679"/>
    </source>
</evidence>
<name>A0A5B8MIX5_9CHLO</name>
<dbReference type="InterPro" id="IPR013083">
    <property type="entry name" value="Znf_RING/FYVE/PHD"/>
</dbReference>
<keyword evidence="5" id="KW-0833">Ubl conjugation pathway</keyword>
<dbReference type="GO" id="GO:0006515">
    <property type="term" value="P:protein quality control for misfolded or incompletely synthesized proteins"/>
    <property type="evidence" value="ECO:0007669"/>
    <property type="project" value="TreeGrafter"/>
</dbReference>
<dbReference type="UniPathway" id="UPA00143"/>
<evidence type="ECO:0000256" key="5">
    <source>
        <dbReference type="ARBA" id="ARBA00022786"/>
    </source>
</evidence>
<organism evidence="7 8">
    <name type="scientific">Chloropicon primus</name>
    <dbReference type="NCBI Taxonomy" id="1764295"/>
    <lineage>
        <taxon>Eukaryota</taxon>
        <taxon>Viridiplantae</taxon>
        <taxon>Chlorophyta</taxon>
        <taxon>Chloropicophyceae</taxon>
        <taxon>Chloropicales</taxon>
        <taxon>Chloropicaceae</taxon>
        <taxon>Chloropicon</taxon>
    </lineage>
</organism>
<evidence type="ECO:0000256" key="1">
    <source>
        <dbReference type="ARBA" id="ARBA00000900"/>
    </source>
</evidence>
<dbReference type="PROSITE" id="PS51698">
    <property type="entry name" value="U_BOX"/>
    <property type="match status" value="1"/>
</dbReference>
<evidence type="ECO:0000313" key="8">
    <source>
        <dbReference type="Proteomes" id="UP000316726"/>
    </source>
</evidence>
<dbReference type="SUPFAM" id="SSF57850">
    <property type="entry name" value="RING/U-box"/>
    <property type="match status" value="1"/>
</dbReference>
<dbReference type="SMART" id="SM00028">
    <property type="entry name" value="TPR"/>
    <property type="match status" value="3"/>
</dbReference>
<reference evidence="7 8" key="1">
    <citation type="submission" date="2018-07" db="EMBL/GenBank/DDBJ databases">
        <title>The complete nuclear genome of the prasinophyte Chloropicon primus (CCMP1205).</title>
        <authorList>
            <person name="Pombert J.-F."/>
            <person name="Otis C."/>
            <person name="Turmel M."/>
            <person name="Lemieux C."/>
        </authorList>
    </citation>
    <scope>NUCLEOTIDE SEQUENCE [LARGE SCALE GENOMIC DNA]</scope>
    <source>
        <strain evidence="7 8">CCMP1205</strain>
    </source>
</reference>
<dbReference type="GO" id="GO:0051087">
    <property type="term" value="F:protein-folding chaperone binding"/>
    <property type="evidence" value="ECO:0007669"/>
    <property type="project" value="TreeGrafter"/>
</dbReference>
<evidence type="ECO:0000313" key="7">
    <source>
        <dbReference type="EMBL" id="QDZ20349.1"/>
    </source>
</evidence>
<dbReference type="PANTHER" id="PTHR46803">
    <property type="entry name" value="E3 UBIQUITIN-PROTEIN LIGASE CHIP"/>
    <property type="match status" value="1"/>
</dbReference>
<dbReference type="SMART" id="SM00504">
    <property type="entry name" value="Ubox"/>
    <property type="match status" value="1"/>
</dbReference>
<dbReference type="Pfam" id="PF04564">
    <property type="entry name" value="U-box"/>
    <property type="match status" value="1"/>
</dbReference>
<dbReference type="OrthoDB" id="629492at2759"/>
<dbReference type="InterPro" id="IPR019734">
    <property type="entry name" value="TPR_rpt"/>
</dbReference>
<proteinExistence type="predicted"/>
<dbReference type="GO" id="GO:0061630">
    <property type="term" value="F:ubiquitin protein ligase activity"/>
    <property type="evidence" value="ECO:0007669"/>
    <property type="project" value="UniProtKB-EC"/>
</dbReference>
<dbReference type="GO" id="GO:0000209">
    <property type="term" value="P:protein polyubiquitination"/>
    <property type="evidence" value="ECO:0007669"/>
    <property type="project" value="TreeGrafter"/>
</dbReference>
<dbReference type="GO" id="GO:0043161">
    <property type="term" value="P:proteasome-mediated ubiquitin-dependent protein catabolic process"/>
    <property type="evidence" value="ECO:0007669"/>
    <property type="project" value="TreeGrafter"/>
</dbReference>
<dbReference type="InterPro" id="IPR003613">
    <property type="entry name" value="Ubox_domain"/>
</dbReference>
<dbReference type="PANTHER" id="PTHR46803:SF2">
    <property type="entry name" value="E3 UBIQUITIN-PROTEIN LIGASE CHIP"/>
    <property type="match status" value="1"/>
</dbReference>
<accession>A0A5B8MIX5</accession>
<sequence>MKGAGEQARQTAERLKTKGNECFHKNKIGAAIDLYTEAFTLCPHWPVPLVNRALCHKKNEDWNKVIEDCEKVIQLDTDNLKAHFFLGLAQTNTNRPHLAVQNLSTALKLARNTESTIKEEVWRTLARAKFESHSRTAAERAVRRGELLQRLKSLLKEDVSRRIKDSDSSLPDILEQQEELERDTSLLEDVFKSDELKYQGEDVPNWCTCQLTLEVFHEPVVTPCGISYENQVLLEHLRKVGEFDPVTRRPMKAKDVRKNIGLRNAVESYLDDNPWAWYYAM</sequence>
<dbReference type="SUPFAM" id="SSF48452">
    <property type="entry name" value="TPR-like"/>
    <property type="match status" value="1"/>
</dbReference>